<dbReference type="InterPro" id="IPR001810">
    <property type="entry name" value="F-box_dom"/>
</dbReference>
<keyword evidence="3" id="KW-1185">Reference proteome</keyword>
<reference evidence="2 3" key="1">
    <citation type="journal article" date="2024" name="J. Plant Pathol.">
        <title>Sequence and assembly of the genome of Seiridium unicorne, isolate CBS 538.82, causal agent of cypress canker disease.</title>
        <authorList>
            <person name="Scali E."/>
            <person name="Rocca G.D."/>
            <person name="Danti R."/>
            <person name="Garbelotto M."/>
            <person name="Barberini S."/>
            <person name="Baroncelli R."/>
            <person name="Emiliani G."/>
        </authorList>
    </citation>
    <scope>NUCLEOTIDE SEQUENCE [LARGE SCALE GENOMIC DNA]</scope>
    <source>
        <strain evidence="2 3">BM-138-508</strain>
    </source>
</reference>
<comment type="caution">
    <text evidence="2">The sequence shown here is derived from an EMBL/GenBank/DDBJ whole genome shotgun (WGS) entry which is preliminary data.</text>
</comment>
<dbReference type="PROSITE" id="PS50181">
    <property type="entry name" value="FBOX"/>
    <property type="match status" value="1"/>
</dbReference>
<evidence type="ECO:0000313" key="2">
    <source>
        <dbReference type="EMBL" id="KAK9420158.1"/>
    </source>
</evidence>
<dbReference type="EMBL" id="JARVKF010000257">
    <property type="protein sequence ID" value="KAK9420158.1"/>
    <property type="molecule type" value="Genomic_DNA"/>
</dbReference>
<feature type="domain" description="F-box" evidence="1">
    <location>
        <begin position="82"/>
        <end position="130"/>
    </location>
</feature>
<name>A0ABR2UZM4_9PEZI</name>
<organism evidence="2 3">
    <name type="scientific">Seiridium unicorne</name>
    <dbReference type="NCBI Taxonomy" id="138068"/>
    <lineage>
        <taxon>Eukaryota</taxon>
        <taxon>Fungi</taxon>
        <taxon>Dikarya</taxon>
        <taxon>Ascomycota</taxon>
        <taxon>Pezizomycotina</taxon>
        <taxon>Sordariomycetes</taxon>
        <taxon>Xylariomycetidae</taxon>
        <taxon>Amphisphaeriales</taxon>
        <taxon>Sporocadaceae</taxon>
        <taxon>Seiridium</taxon>
    </lineage>
</organism>
<protein>
    <recommendedName>
        <fullName evidence="1">F-box domain-containing protein</fullName>
    </recommendedName>
</protein>
<proteinExistence type="predicted"/>
<accession>A0ABR2UZM4</accession>
<sequence>MCPPGVDQTTRTSPRWAILCPQTKQKHKLEYRARPYIKAEGPVNFLLDGVSWGAFDKLAQPAANALGLSQLPERPRQAASVASFLEKLPPELIDMVISHLDASEKMAVSLASQKLWCHVMHYMQREYRADYLGSWAGKIILCTGTWLLELPPSMLDMLPPVRKQTLDRRGYGYGMAPARRWNWNSYGSYTEVTATESKIVEAFQGQLSSSHISTAEHPRLEAELRAAVFGRGLFVVEDGSSWLLRNLDTREIIYFKATRGDDSADNFLSVRGHPWLTLDFALLMRICWQPRSSSFGGDGLEGGFPRGPWAGHRFDVLMAEALPRDASWEDVTEGLIVEGEKIMKLKSVWYSRPALIGVPRRLQDMQPA</sequence>
<gene>
    <name evidence="2" type="ORF">SUNI508_06686</name>
</gene>
<dbReference type="Proteomes" id="UP001408356">
    <property type="component" value="Unassembled WGS sequence"/>
</dbReference>
<evidence type="ECO:0000259" key="1">
    <source>
        <dbReference type="PROSITE" id="PS50181"/>
    </source>
</evidence>
<evidence type="ECO:0000313" key="3">
    <source>
        <dbReference type="Proteomes" id="UP001408356"/>
    </source>
</evidence>